<dbReference type="PANTHER" id="PTHR35130:SF1">
    <property type="entry name" value="MEDIATOR OF RNA POLYMERASE II TRANSCRIPTION SUBUNIT 16"/>
    <property type="match status" value="1"/>
</dbReference>
<feature type="compositionally biased region" description="Low complexity" evidence="1">
    <location>
        <begin position="35"/>
        <end position="44"/>
    </location>
</feature>
<keyword evidence="3" id="KW-1185">Reference proteome</keyword>
<dbReference type="InterPro" id="IPR038836">
    <property type="entry name" value="MED16"/>
</dbReference>
<comment type="caution">
    <text evidence="2">The sequence shown here is derived from an EMBL/GenBank/DDBJ whole genome shotgun (WGS) entry which is preliminary data.</text>
</comment>
<dbReference type="EMBL" id="JACMSC010000015">
    <property type="protein sequence ID" value="KAG6487860.1"/>
    <property type="molecule type" value="Genomic_DNA"/>
</dbReference>
<dbReference type="GO" id="GO:0016592">
    <property type="term" value="C:mediator complex"/>
    <property type="evidence" value="ECO:0007669"/>
    <property type="project" value="InterPro"/>
</dbReference>
<sequence>MTIPAPTPSPKDASPDSDLTAANDGASREGRAPKGDAVVEAVGGVDKKAEEGDRPMDAGEAPTPALATVFRIRLKQPSSSLRHKKNVPDLCRNFSAVAWCGKLNAIACASETCARIPSIEITYGRFAILDTDHRVKLAMVKFAIQSPILHFGFRYTLSTLNDLRNVLSSMSKLILQVILSGLLNGLLGPAVVPYWWEIYREGSQYGLSPVKSVDYVHSAIFGSILQLQEALQCQI</sequence>
<name>A0A8J5FI45_ZINOF</name>
<feature type="region of interest" description="Disordered" evidence="1">
    <location>
        <begin position="1"/>
        <end position="61"/>
    </location>
</feature>
<proteinExistence type="predicted"/>
<dbReference type="GO" id="GO:0006355">
    <property type="term" value="P:regulation of DNA-templated transcription"/>
    <property type="evidence" value="ECO:0007669"/>
    <property type="project" value="InterPro"/>
</dbReference>
<protein>
    <submittedName>
        <fullName evidence="2">Uncharacterized protein</fullName>
    </submittedName>
</protein>
<dbReference type="PANTHER" id="PTHR35130">
    <property type="entry name" value="MEDIATOR OF RNA POLYMERASE II TRANSCRIPTION SUBUNIT 16"/>
    <property type="match status" value="1"/>
</dbReference>
<feature type="compositionally biased region" description="Basic and acidic residues" evidence="1">
    <location>
        <begin position="45"/>
        <end position="57"/>
    </location>
</feature>
<accession>A0A8J5FI45</accession>
<evidence type="ECO:0000313" key="2">
    <source>
        <dbReference type="EMBL" id="KAG6487860.1"/>
    </source>
</evidence>
<dbReference type="Proteomes" id="UP000734854">
    <property type="component" value="Unassembled WGS sequence"/>
</dbReference>
<organism evidence="2 3">
    <name type="scientific">Zingiber officinale</name>
    <name type="common">Ginger</name>
    <name type="synonym">Amomum zingiber</name>
    <dbReference type="NCBI Taxonomy" id="94328"/>
    <lineage>
        <taxon>Eukaryota</taxon>
        <taxon>Viridiplantae</taxon>
        <taxon>Streptophyta</taxon>
        <taxon>Embryophyta</taxon>
        <taxon>Tracheophyta</taxon>
        <taxon>Spermatophyta</taxon>
        <taxon>Magnoliopsida</taxon>
        <taxon>Liliopsida</taxon>
        <taxon>Zingiberales</taxon>
        <taxon>Zingiberaceae</taxon>
        <taxon>Zingiber</taxon>
    </lineage>
</organism>
<dbReference type="AlphaFoldDB" id="A0A8J5FI45"/>
<reference evidence="2 3" key="1">
    <citation type="submission" date="2020-08" db="EMBL/GenBank/DDBJ databases">
        <title>Plant Genome Project.</title>
        <authorList>
            <person name="Zhang R.-G."/>
        </authorList>
    </citation>
    <scope>NUCLEOTIDE SEQUENCE [LARGE SCALE GENOMIC DNA]</scope>
    <source>
        <tissue evidence="2">Rhizome</tissue>
    </source>
</reference>
<evidence type="ECO:0000256" key="1">
    <source>
        <dbReference type="SAM" id="MobiDB-lite"/>
    </source>
</evidence>
<evidence type="ECO:0000313" key="3">
    <source>
        <dbReference type="Proteomes" id="UP000734854"/>
    </source>
</evidence>
<gene>
    <name evidence="2" type="ORF">ZIOFF_056598</name>
</gene>